<protein>
    <submittedName>
        <fullName evidence="3">Uncharacterized protein</fullName>
    </submittedName>
</protein>
<organism evidence="3 4">
    <name type="scientific">Blastocystis sp. subtype 1 (strain ATCC 50177 / NandII)</name>
    <dbReference type="NCBI Taxonomy" id="478820"/>
    <lineage>
        <taxon>Eukaryota</taxon>
        <taxon>Sar</taxon>
        <taxon>Stramenopiles</taxon>
        <taxon>Bigyra</taxon>
        <taxon>Opalozoa</taxon>
        <taxon>Opalinata</taxon>
        <taxon>Blastocystidae</taxon>
        <taxon>Blastocystis</taxon>
    </lineage>
</organism>
<comment type="caution">
    <text evidence="3">The sequence shown here is derived from an EMBL/GenBank/DDBJ whole genome shotgun (WGS) entry which is preliminary data.</text>
</comment>
<dbReference type="AlphaFoldDB" id="A0A196S6X0"/>
<keyword evidence="2" id="KW-0819">tRNA processing</keyword>
<proteinExistence type="inferred from homology"/>
<dbReference type="InterPro" id="IPR038085">
    <property type="entry name" value="Rnp2-like_sf"/>
</dbReference>
<dbReference type="GO" id="GO:0001682">
    <property type="term" value="P:tRNA 5'-leader removal"/>
    <property type="evidence" value="ECO:0007669"/>
    <property type="project" value="InterPro"/>
</dbReference>
<dbReference type="PANTHER" id="PTHR15441:SF2">
    <property type="entry name" value="RIBONUCLEASE P_MRP PROTEIN SUBUNIT POP5"/>
    <property type="match status" value="1"/>
</dbReference>
<keyword evidence="4" id="KW-1185">Reference proteome</keyword>
<evidence type="ECO:0000313" key="3">
    <source>
        <dbReference type="EMBL" id="OAO11729.1"/>
    </source>
</evidence>
<evidence type="ECO:0000256" key="1">
    <source>
        <dbReference type="ARBA" id="ARBA00010800"/>
    </source>
</evidence>
<evidence type="ECO:0000313" key="4">
    <source>
        <dbReference type="Proteomes" id="UP000078348"/>
    </source>
</evidence>
<reference evidence="3 4" key="1">
    <citation type="submission" date="2016-05" db="EMBL/GenBank/DDBJ databases">
        <title>Nuclear genome of Blastocystis sp. subtype 1 NandII.</title>
        <authorList>
            <person name="Gentekaki E."/>
            <person name="Curtis B."/>
            <person name="Stairs C."/>
            <person name="Eme L."/>
            <person name="Herman E."/>
            <person name="Klimes V."/>
            <person name="Arias M.C."/>
            <person name="Elias M."/>
            <person name="Hilliou F."/>
            <person name="Klute M."/>
            <person name="Malik S.-B."/>
            <person name="Pightling A."/>
            <person name="Rachubinski R."/>
            <person name="Salas D."/>
            <person name="Schlacht A."/>
            <person name="Suga H."/>
            <person name="Archibald J."/>
            <person name="Ball S.G."/>
            <person name="Clark G."/>
            <person name="Dacks J."/>
            <person name="Van Der Giezen M."/>
            <person name="Tsaousis A."/>
            <person name="Roger A."/>
        </authorList>
    </citation>
    <scope>NUCLEOTIDE SEQUENCE [LARGE SCALE GENOMIC DNA]</scope>
    <source>
        <strain evidence="4">ATCC 50177 / NandII</strain>
    </source>
</reference>
<dbReference type="GO" id="GO:0030677">
    <property type="term" value="C:ribonuclease P complex"/>
    <property type="evidence" value="ECO:0007669"/>
    <property type="project" value="InterPro"/>
</dbReference>
<gene>
    <name evidence="3" type="ORF">AV274_6564</name>
</gene>
<dbReference type="InterPro" id="IPR002759">
    <property type="entry name" value="Pop5/Rpp14/Rnp2-like"/>
</dbReference>
<dbReference type="Proteomes" id="UP000078348">
    <property type="component" value="Unassembled WGS sequence"/>
</dbReference>
<sequence length="271" mass="30668">MQVYLLETISYHVNLSHSHHLNWNAICSSFQQKWNIPLSVENAKRIWHALAYGKQVDTDDSDDELLFQTDGKPFVLEKYLAERNRALFQKNTLLSIEYPLFLPSDCDLMKISMSCPASILPLHDYTEEYLTAEVKEKDKLASVLSSVSETFSVSEEEIKKSWGPIGSSKDVALTENLIAKAVKDQLENDFGIMTASKDSVMLTMKHYDNNSGYGILVCSRGNVDKVRTSLSFLKEIGIAKVRFSMIATKSIEKRALSVLTTLKEMKEKENP</sequence>
<dbReference type="EMBL" id="LXWW01000580">
    <property type="protein sequence ID" value="OAO11729.1"/>
    <property type="molecule type" value="Genomic_DNA"/>
</dbReference>
<dbReference type="PANTHER" id="PTHR15441">
    <property type="entry name" value="RIBONUCLEASE P PROTEIN SUBUNIT P14"/>
    <property type="match status" value="1"/>
</dbReference>
<dbReference type="SUPFAM" id="SSF160350">
    <property type="entry name" value="Rnp2-like"/>
    <property type="match status" value="1"/>
</dbReference>
<dbReference type="Gene3D" id="3.30.70.3250">
    <property type="entry name" value="Ribonuclease P, Pop5 subunit"/>
    <property type="match status" value="1"/>
</dbReference>
<name>A0A196S6X0_BLAHN</name>
<comment type="similarity">
    <text evidence="1">Belongs to the eukaryotic/archaeal RNase P protein component 2 family.</text>
</comment>
<dbReference type="Pfam" id="PF01900">
    <property type="entry name" value="RNase_P_Rpp14"/>
    <property type="match status" value="1"/>
</dbReference>
<accession>A0A196S6X0</accession>
<evidence type="ECO:0000256" key="2">
    <source>
        <dbReference type="ARBA" id="ARBA00022694"/>
    </source>
</evidence>